<gene>
    <name evidence="1" type="ORF">DPMN_097575</name>
</gene>
<evidence type="ECO:0000313" key="2">
    <source>
        <dbReference type="Proteomes" id="UP000828390"/>
    </source>
</evidence>
<accession>A0A9D4R6H6</accession>
<reference evidence="1" key="2">
    <citation type="submission" date="2020-11" db="EMBL/GenBank/DDBJ databases">
        <authorList>
            <person name="McCartney M.A."/>
            <person name="Auch B."/>
            <person name="Kono T."/>
            <person name="Mallez S."/>
            <person name="Becker A."/>
            <person name="Gohl D.M."/>
            <person name="Silverstein K.A.T."/>
            <person name="Koren S."/>
            <person name="Bechman K.B."/>
            <person name="Herman A."/>
            <person name="Abrahante J.E."/>
            <person name="Garbe J."/>
        </authorList>
    </citation>
    <scope>NUCLEOTIDE SEQUENCE</scope>
    <source>
        <strain evidence="1">Duluth1</strain>
        <tissue evidence="1">Whole animal</tissue>
    </source>
</reference>
<sequence>MRSASVRSGSDPSWVKPLPPPLPMASWNSYGMMALGASKFIKGPFVDPFPSASSLSLVMGKVVFRLGERPPADRIPGL</sequence>
<organism evidence="1 2">
    <name type="scientific">Dreissena polymorpha</name>
    <name type="common">Zebra mussel</name>
    <name type="synonym">Mytilus polymorpha</name>
    <dbReference type="NCBI Taxonomy" id="45954"/>
    <lineage>
        <taxon>Eukaryota</taxon>
        <taxon>Metazoa</taxon>
        <taxon>Spiralia</taxon>
        <taxon>Lophotrochozoa</taxon>
        <taxon>Mollusca</taxon>
        <taxon>Bivalvia</taxon>
        <taxon>Autobranchia</taxon>
        <taxon>Heteroconchia</taxon>
        <taxon>Euheterodonta</taxon>
        <taxon>Imparidentia</taxon>
        <taxon>Neoheterodontei</taxon>
        <taxon>Myida</taxon>
        <taxon>Dreissenoidea</taxon>
        <taxon>Dreissenidae</taxon>
        <taxon>Dreissena</taxon>
    </lineage>
</organism>
<comment type="caution">
    <text evidence="1">The sequence shown here is derived from an EMBL/GenBank/DDBJ whole genome shotgun (WGS) entry which is preliminary data.</text>
</comment>
<keyword evidence="2" id="KW-1185">Reference proteome</keyword>
<proteinExistence type="predicted"/>
<dbReference type="AlphaFoldDB" id="A0A9D4R6H6"/>
<name>A0A9D4R6H6_DREPO</name>
<dbReference type="EMBL" id="JAIWYP010000003">
    <property type="protein sequence ID" value="KAH3855015.1"/>
    <property type="molecule type" value="Genomic_DNA"/>
</dbReference>
<evidence type="ECO:0000313" key="1">
    <source>
        <dbReference type="EMBL" id="KAH3855015.1"/>
    </source>
</evidence>
<protein>
    <submittedName>
        <fullName evidence="1">Uncharacterized protein</fullName>
    </submittedName>
</protein>
<reference evidence="1" key="1">
    <citation type="journal article" date="2019" name="bioRxiv">
        <title>The Genome of the Zebra Mussel, Dreissena polymorpha: A Resource for Invasive Species Research.</title>
        <authorList>
            <person name="McCartney M.A."/>
            <person name="Auch B."/>
            <person name="Kono T."/>
            <person name="Mallez S."/>
            <person name="Zhang Y."/>
            <person name="Obille A."/>
            <person name="Becker A."/>
            <person name="Abrahante J.E."/>
            <person name="Garbe J."/>
            <person name="Badalamenti J.P."/>
            <person name="Herman A."/>
            <person name="Mangelson H."/>
            <person name="Liachko I."/>
            <person name="Sullivan S."/>
            <person name="Sone E.D."/>
            <person name="Koren S."/>
            <person name="Silverstein K.A.T."/>
            <person name="Beckman K.B."/>
            <person name="Gohl D.M."/>
        </authorList>
    </citation>
    <scope>NUCLEOTIDE SEQUENCE</scope>
    <source>
        <strain evidence="1">Duluth1</strain>
        <tissue evidence="1">Whole animal</tissue>
    </source>
</reference>
<dbReference type="Proteomes" id="UP000828390">
    <property type="component" value="Unassembled WGS sequence"/>
</dbReference>